<dbReference type="OrthoDB" id="9770408at2"/>
<feature type="transmembrane region" description="Helical" evidence="1">
    <location>
        <begin position="12"/>
        <end position="30"/>
    </location>
</feature>
<protein>
    <recommendedName>
        <fullName evidence="6">TIGR03943 family protein</fullName>
    </recommendedName>
</protein>
<dbReference type="EMBL" id="JOTM01000005">
    <property type="protein sequence ID" value="KEK24664.1"/>
    <property type="molecule type" value="Genomic_DNA"/>
</dbReference>
<dbReference type="Proteomes" id="UP000027778">
    <property type="component" value="Unassembled WGS sequence"/>
</dbReference>
<dbReference type="InterPro" id="IPR048447">
    <property type="entry name" value="DUF1980_C"/>
</dbReference>
<name>A0A073KBK6_9BACI</name>
<feature type="transmembrane region" description="Helical" evidence="1">
    <location>
        <begin position="88"/>
        <end position="109"/>
    </location>
</feature>
<dbReference type="InterPro" id="IPR048493">
    <property type="entry name" value="DUF1980_N"/>
</dbReference>
<keyword evidence="1" id="KW-0812">Transmembrane</keyword>
<evidence type="ECO:0000313" key="4">
    <source>
        <dbReference type="EMBL" id="KEK24664.1"/>
    </source>
</evidence>
<keyword evidence="1" id="KW-0472">Membrane</keyword>
<dbReference type="eggNOG" id="COG3689">
    <property type="taxonomic scope" value="Bacteria"/>
</dbReference>
<dbReference type="InterPro" id="IPR052955">
    <property type="entry name" value="UPF0703_membrane_permease"/>
</dbReference>
<feature type="domain" description="DUF1980" evidence="3">
    <location>
        <begin position="160"/>
        <end position="291"/>
    </location>
</feature>
<evidence type="ECO:0000256" key="1">
    <source>
        <dbReference type="SAM" id="Phobius"/>
    </source>
</evidence>
<keyword evidence="5" id="KW-1185">Reference proteome</keyword>
<proteinExistence type="predicted"/>
<gene>
    <name evidence="4" type="ORF">BAGA_23640</name>
</gene>
<reference evidence="4 5" key="1">
    <citation type="submission" date="2014-06" db="EMBL/GenBank/DDBJ databases">
        <title>Draft genome sequence of Bacillus gaemokensis JCM 15801 (MCCC 1A00707).</title>
        <authorList>
            <person name="Lai Q."/>
            <person name="Liu Y."/>
            <person name="Shao Z."/>
        </authorList>
    </citation>
    <scope>NUCLEOTIDE SEQUENCE [LARGE SCALE GENOMIC DNA]</scope>
    <source>
        <strain evidence="4 5">JCM 15801</strain>
    </source>
</reference>
<comment type="caution">
    <text evidence="4">The sequence shown here is derived from an EMBL/GenBank/DDBJ whole genome shotgun (WGS) entry which is preliminary data.</text>
</comment>
<dbReference type="STRING" id="574375.AZF08_08780"/>
<evidence type="ECO:0000313" key="5">
    <source>
        <dbReference type="Proteomes" id="UP000027778"/>
    </source>
</evidence>
<keyword evidence="1" id="KW-1133">Transmembrane helix</keyword>
<dbReference type="RefSeq" id="WP_033674022.1">
    <property type="nucleotide sequence ID" value="NZ_JOTM01000005.1"/>
</dbReference>
<evidence type="ECO:0000259" key="2">
    <source>
        <dbReference type="Pfam" id="PF09323"/>
    </source>
</evidence>
<evidence type="ECO:0000259" key="3">
    <source>
        <dbReference type="Pfam" id="PF21537"/>
    </source>
</evidence>
<sequence length="296" mass="33359">MGNQEQKAFHRYIRGIILIGLAMLLFKLLVTGNIDHFIAPKMTKFTYVAFVVVLFLGCWQVWKNGGEQEDNCHCCGHHSVPKSRIKVFLLYALFVLPIVSAFLFSNITIDGSLASKRGMNQSVQAKSVGKQGTQEKQASSDWRELLIDQEEEPIQKLPASEQSQKELEKSIMGQKEIQVDDKNYIQTMNLIGQDVLGFKGKEITFTGFIYNDKEVQGDKIVVARYGITCCIADASVWGMIVSGNEMKTFPEETWVKVTGVLDETTYKGTLFPLVKVSKVEKIEKPKDPYVYDALPQ</sequence>
<dbReference type="AlphaFoldDB" id="A0A073KBK6"/>
<dbReference type="PANTHER" id="PTHR40047:SF1">
    <property type="entry name" value="UPF0703 PROTEIN YCGQ"/>
    <property type="match status" value="1"/>
</dbReference>
<accession>A0A073KBK6</accession>
<dbReference type="NCBIfam" id="TIGR03943">
    <property type="entry name" value="TIGR03943 family putative permease subunit"/>
    <property type="match status" value="1"/>
</dbReference>
<evidence type="ECO:0008006" key="6">
    <source>
        <dbReference type="Google" id="ProtNLM"/>
    </source>
</evidence>
<dbReference type="PANTHER" id="PTHR40047">
    <property type="entry name" value="UPF0703 PROTEIN YCGQ"/>
    <property type="match status" value="1"/>
</dbReference>
<dbReference type="InterPro" id="IPR015402">
    <property type="entry name" value="DUF1980"/>
</dbReference>
<organism evidence="4 5">
    <name type="scientific">Bacillus gaemokensis</name>
    <dbReference type="NCBI Taxonomy" id="574375"/>
    <lineage>
        <taxon>Bacteria</taxon>
        <taxon>Bacillati</taxon>
        <taxon>Bacillota</taxon>
        <taxon>Bacilli</taxon>
        <taxon>Bacillales</taxon>
        <taxon>Bacillaceae</taxon>
        <taxon>Bacillus</taxon>
        <taxon>Bacillus cereus group</taxon>
    </lineage>
</organism>
<feature type="domain" description="DUF1980" evidence="2">
    <location>
        <begin position="13"/>
        <end position="120"/>
    </location>
</feature>
<feature type="transmembrane region" description="Helical" evidence="1">
    <location>
        <begin position="42"/>
        <end position="62"/>
    </location>
</feature>
<dbReference type="Pfam" id="PF21537">
    <property type="entry name" value="DUF1980_C"/>
    <property type="match status" value="1"/>
</dbReference>
<dbReference type="Pfam" id="PF09323">
    <property type="entry name" value="DUF1980"/>
    <property type="match status" value="1"/>
</dbReference>